<evidence type="ECO:0000313" key="1">
    <source>
        <dbReference type="EMBL" id="ACV50052.1"/>
    </source>
</evidence>
<proteinExistence type="predicted"/>
<organism evidence="1 2">
    <name type="scientific">Delftia phage PhiW-14</name>
    <name type="common">Deftia acidovorans bacteriophage phiW-14</name>
    <dbReference type="NCBI Taxonomy" id="665032"/>
    <lineage>
        <taxon>Viruses</taxon>
        <taxon>Duplodnaviria</taxon>
        <taxon>Heunggongvirae</taxon>
        <taxon>Uroviricota</taxon>
        <taxon>Caudoviricetes</taxon>
        <taxon>Ionavirus</taxon>
        <taxon>Ionavirus W14</taxon>
    </lineage>
</organism>
<accession>C9DG01</accession>
<gene>
    <name evidence="1" type="primary">29</name>
</gene>
<organismHost>
    <name type="scientific">Delftia acidovorans</name>
    <name type="common">Pseudomonas acidovorans</name>
    <name type="synonym">Comamonas acidovorans</name>
    <dbReference type="NCBI Taxonomy" id="80866"/>
</organismHost>
<dbReference type="KEGG" id="vg:8683976"/>
<dbReference type="GeneID" id="8683976"/>
<sequence length="59" mass="7213">MVESNLLERMQQTHVLQQRFRFNITELYALPPWEYHVRVDMILIDQQEERDRAVARGNK</sequence>
<evidence type="ECO:0000313" key="2">
    <source>
        <dbReference type="Proteomes" id="UP000008986"/>
    </source>
</evidence>
<dbReference type="EMBL" id="GQ357915">
    <property type="protein sequence ID" value="ACV50052.1"/>
    <property type="molecule type" value="Genomic_DNA"/>
</dbReference>
<dbReference type="Proteomes" id="UP000008986">
    <property type="component" value="Segment"/>
</dbReference>
<dbReference type="RefSeq" id="YP_003358884.1">
    <property type="nucleotide sequence ID" value="NC_013697.1"/>
</dbReference>
<name>C9DG01_BPW14</name>
<reference evidence="2" key="1">
    <citation type="submission" date="2009-07" db="EMBL/GenBank/DDBJ databases">
        <authorList>
            <person name="Kropinski A.M."/>
            <person name="Villegas A."/>
            <person name="Lingohr E.J."/>
        </authorList>
    </citation>
    <scope>NUCLEOTIDE SEQUENCE [LARGE SCALE GENOMIC DNA]</scope>
</reference>
<protein>
    <submittedName>
        <fullName evidence="1">Uncharacterized protein</fullName>
    </submittedName>
</protein>
<keyword evidence="2" id="KW-1185">Reference proteome</keyword>